<name>A0A9P9AG70_9PEZI</name>
<evidence type="ECO:0000313" key="1">
    <source>
        <dbReference type="EMBL" id="KAH6696948.1"/>
    </source>
</evidence>
<protein>
    <submittedName>
        <fullName evidence="1">Uncharacterized protein</fullName>
    </submittedName>
</protein>
<proteinExistence type="predicted"/>
<gene>
    <name evidence="1" type="ORF">F5X68DRAFT_961</name>
</gene>
<dbReference type="Proteomes" id="UP000770015">
    <property type="component" value="Unassembled WGS sequence"/>
</dbReference>
<reference evidence="1" key="1">
    <citation type="journal article" date="2021" name="Nat. Commun.">
        <title>Genetic determinants of endophytism in the Arabidopsis root mycobiome.</title>
        <authorList>
            <person name="Mesny F."/>
            <person name="Miyauchi S."/>
            <person name="Thiergart T."/>
            <person name="Pickel B."/>
            <person name="Atanasova L."/>
            <person name="Karlsson M."/>
            <person name="Huettel B."/>
            <person name="Barry K.W."/>
            <person name="Haridas S."/>
            <person name="Chen C."/>
            <person name="Bauer D."/>
            <person name="Andreopoulos W."/>
            <person name="Pangilinan J."/>
            <person name="LaButti K."/>
            <person name="Riley R."/>
            <person name="Lipzen A."/>
            <person name="Clum A."/>
            <person name="Drula E."/>
            <person name="Henrissat B."/>
            <person name="Kohler A."/>
            <person name="Grigoriev I.V."/>
            <person name="Martin F.M."/>
            <person name="Hacquard S."/>
        </authorList>
    </citation>
    <scope>NUCLEOTIDE SEQUENCE</scope>
    <source>
        <strain evidence="1">MPI-SDFR-AT-0117</strain>
    </source>
</reference>
<evidence type="ECO:0000313" key="2">
    <source>
        <dbReference type="Proteomes" id="UP000770015"/>
    </source>
</evidence>
<keyword evidence="2" id="KW-1185">Reference proteome</keyword>
<dbReference type="EMBL" id="JAGSXJ010000001">
    <property type="protein sequence ID" value="KAH6696948.1"/>
    <property type="molecule type" value="Genomic_DNA"/>
</dbReference>
<accession>A0A9P9AG70</accession>
<comment type="caution">
    <text evidence="1">The sequence shown here is derived from an EMBL/GenBank/DDBJ whole genome shotgun (WGS) entry which is preliminary data.</text>
</comment>
<organism evidence="1 2">
    <name type="scientific">Plectosphaerella plurivora</name>
    <dbReference type="NCBI Taxonomy" id="936078"/>
    <lineage>
        <taxon>Eukaryota</taxon>
        <taxon>Fungi</taxon>
        <taxon>Dikarya</taxon>
        <taxon>Ascomycota</taxon>
        <taxon>Pezizomycotina</taxon>
        <taxon>Sordariomycetes</taxon>
        <taxon>Hypocreomycetidae</taxon>
        <taxon>Glomerellales</taxon>
        <taxon>Plectosphaerellaceae</taxon>
        <taxon>Plectosphaerella</taxon>
    </lineage>
</organism>
<dbReference type="AlphaFoldDB" id="A0A9P9AG70"/>
<sequence>MLFIRDEATSPSAARRERRWARGRHPRRRQCFYAIAGKRRIWKMGRRPATMLCAIAFGSAPWDQKQRLEEGGGGSGFFFFCVSAFLHDTPSVFGYAVGRGLCLANSTATVLLRHRWDRRIGPSAVYRATMLCAIARLPRGPCFWIWIASRLVDVVSMTATRSEAGVSKCRSRSATSPTYTGAQLARIRIETFPRLLLAFVRMPPDHIISDHLSSTTSARRKRLPA</sequence>